<dbReference type="SMART" id="SM00248">
    <property type="entry name" value="ANK"/>
    <property type="match status" value="5"/>
</dbReference>
<keyword evidence="1" id="KW-0677">Repeat</keyword>
<sequence>MDEEQKAGASGLFDAVYGGDEDAVVRALRAGVAADEPDDEGRTALYLASVSDEPGIVRLLLSAGADPDRLSSGTDLPLCGAACGGHTEVVRALLAADARVDLREEFGFTAMAWALQRGHERVVRALLDGGADPQLPGPGGGLPLVAAARRGSTGCVRALLEHGAQGRTEALAEALAWCGADVAAVLRTGLEQPQSEAVTQRFVEDGGVTVVVELLDEEGRPRSGNDMQTGHAAIATLLEADLGVVTPAAELAERALRRADPDDDDWTEAVAVLQARGDEETFLAAAAWCASGEAPRRAFGADVLGQLGPRGRYTARSLPLLRALARTARDTAGPRSAVVALGHLGDPAALPEILLHVRHPEPRVRRAVALALTGLVPAGHGEGVAALVALTRDADGDVRNWAAAALAAAPADTAQVRDALAALLEDPVPDAAAEAARGLALRHDPRAVEALARILACQAPGGYAHDTARDAIRHVSDARVRARLGWTVPRCR</sequence>
<evidence type="ECO:0000256" key="3">
    <source>
        <dbReference type="PROSITE-ProRule" id="PRU00023"/>
    </source>
</evidence>
<dbReference type="InterPro" id="IPR036770">
    <property type="entry name" value="Ankyrin_rpt-contain_sf"/>
</dbReference>
<dbReference type="PANTHER" id="PTHR24171">
    <property type="entry name" value="ANKYRIN REPEAT DOMAIN-CONTAINING PROTEIN 39-RELATED"/>
    <property type="match status" value="1"/>
</dbReference>
<keyword evidence="2 3" id="KW-0040">ANK repeat</keyword>
<dbReference type="InterPro" id="IPR002110">
    <property type="entry name" value="Ankyrin_rpt"/>
</dbReference>
<dbReference type="SUPFAM" id="SSF48371">
    <property type="entry name" value="ARM repeat"/>
    <property type="match status" value="1"/>
</dbReference>
<feature type="repeat" description="ANK" evidence="3">
    <location>
        <begin position="40"/>
        <end position="72"/>
    </location>
</feature>
<organism evidence="4">
    <name type="scientific">Streptomyces sp. NBC_00119</name>
    <dbReference type="NCBI Taxonomy" id="2975659"/>
    <lineage>
        <taxon>Bacteria</taxon>
        <taxon>Bacillati</taxon>
        <taxon>Actinomycetota</taxon>
        <taxon>Actinomycetes</taxon>
        <taxon>Kitasatosporales</taxon>
        <taxon>Streptomycetaceae</taxon>
        <taxon>Streptomyces</taxon>
    </lineage>
</organism>
<dbReference type="Pfam" id="PF12796">
    <property type="entry name" value="Ank_2"/>
    <property type="match status" value="2"/>
</dbReference>
<proteinExistence type="predicted"/>
<dbReference type="AlphaFoldDB" id="A0AAU1UCY5"/>
<feature type="repeat" description="ANK" evidence="3">
    <location>
        <begin position="106"/>
        <end position="138"/>
    </location>
</feature>
<dbReference type="InterPro" id="IPR011989">
    <property type="entry name" value="ARM-like"/>
</dbReference>
<dbReference type="InterPro" id="IPR016024">
    <property type="entry name" value="ARM-type_fold"/>
</dbReference>
<gene>
    <name evidence="4" type="ORF">OHU69_34805</name>
</gene>
<dbReference type="PROSITE" id="PS50297">
    <property type="entry name" value="ANK_REP_REGION"/>
    <property type="match status" value="2"/>
</dbReference>
<reference evidence="4" key="1">
    <citation type="submission" date="2022-10" db="EMBL/GenBank/DDBJ databases">
        <title>The complete genomes of actinobacterial strains from the NBC collection.</title>
        <authorList>
            <person name="Joergensen T.S."/>
            <person name="Alvarez Arevalo M."/>
            <person name="Sterndorff E.B."/>
            <person name="Faurdal D."/>
            <person name="Vuksanovic O."/>
            <person name="Mourched A.-S."/>
            <person name="Charusanti P."/>
            <person name="Shaw S."/>
            <person name="Blin K."/>
            <person name="Weber T."/>
        </authorList>
    </citation>
    <scope>NUCLEOTIDE SEQUENCE</scope>
    <source>
        <strain evidence="4">NBC_00119</strain>
    </source>
</reference>
<evidence type="ECO:0000313" key="4">
    <source>
        <dbReference type="EMBL" id="WTS15767.1"/>
    </source>
</evidence>
<dbReference type="SUPFAM" id="SSF48403">
    <property type="entry name" value="Ankyrin repeat"/>
    <property type="match status" value="1"/>
</dbReference>
<evidence type="ECO:0000256" key="2">
    <source>
        <dbReference type="ARBA" id="ARBA00023043"/>
    </source>
</evidence>
<dbReference type="Pfam" id="PF13646">
    <property type="entry name" value="HEAT_2"/>
    <property type="match status" value="1"/>
</dbReference>
<dbReference type="Gene3D" id="1.25.10.10">
    <property type="entry name" value="Leucine-rich Repeat Variant"/>
    <property type="match status" value="1"/>
</dbReference>
<name>A0AAU1UCY5_9ACTN</name>
<protein>
    <submittedName>
        <fullName evidence="4">Ankyrin repeat domain-containing protein</fullName>
    </submittedName>
</protein>
<evidence type="ECO:0000256" key="1">
    <source>
        <dbReference type="ARBA" id="ARBA00022737"/>
    </source>
</evidence>
<accession>A0AAU1UCY5</accession>
<dbReference type="EMBL" id="CP108195">
    <property type="protein sequence ID" value="WTS15767.1"/>
    <property type="molecule type" value="Genomic_DNA"/>
</dbReference>
<dbReference type="Gene3D" id="1.25.40.20">
    <property type="entry name" value="Ankyrin repeat-containing domain"/>
    <property type="match status" value="1"/>
</dbReference>
<dbReference type="PROSITE" id="PS50088">
    <property type="entry name" value="ANK_REPEAT"/>
    <property type="match status" value="2"/>
</dbReference>